<reference evidence="3" key="1">
    <citation type="submission" date="2020-09" db="EMBL/GenBank/DDBJ databases">
        <title>Secondary metabolite and genome analysis of marine Streptomyces chumphonensis KK1-2T.</title>
        <authorList>
            <person name="Phongsopitanun W."/>
            <person name="Kanchanasin P."/>
            <person name="Pittayakhajonwut P."/>
            <person name="Suwanborirux K."/>
            <person name="Tanasupawat S."/>
        </authorList>
    </citation>
    <scope>NUCLEOTIDE SEQUENCE</scope>
    <source>
        <strain evidence="3">KK1-2</strain>
    </source>
</reference>
<keyword evidence="2" id="KW-0472">Membrane</keyword>
<feature type="compositionally biased region" description="Pro residues" evidence="1">
    <location>
        <begin position="129"/>
        <end position="140"/>
    </location>
</feature>
<keyword evidence="2" id="KW-1133">Transmembrane helix</keyword>
<dbReference type="Proteomes" id="UP000632289">
    <property type="component" value="Unassembled WGS sequence"/>
</dbReference>
<feature type="compositionally biased region" description="Pro residues" evidence="1">
    <location>
        <begin position="227"/>
        <end position="247"/>
    </location>
</feature>
<evidence type="ECO:0008006" key="5">
    <source>
        <dbReference type="Google" id="ProtNLM"/>
    </source>
</evidence>
<dbReference type="RefSeq" id="WP_191210922.1">
    <property type="nucleotide sequence ID" value="NZ_BAABKL010000033.1"/>
</dbReference>
<evidence type="ECO:0000313" key="4">
    <source>
        <dbReference type="Proteomes" id="UP000632289"/>
    </source>
</evidence>
<proteinExistence type="predicted"/>
<organism evidence="3 4">
    <name type="scientific">Streptomyces chumphonensis</name>
    <dbReference type="NCBI Taxonomy" id="1214925"/>
    <lineage>
        <taxon>Bacteria</taxon>
        <taxon>Bacillati</taxon>
        <taxon>Actinomycetota</taxon>
        <taxon>Actinomycetes</taxon>
        <taxon>Kitasatosporales</taxon>
        <taxon>Streptomycetaceae</taxon>
        <taxon>Streptomyces</taxon>
    </lineage>
</organism>
<evidence type="ECO:0000313" key="3">
    <source>
        <dbReference type="EMBL" id="MBD3933631.1"/>
    </source>
</evidence>
<dbReference type="EMBL" id="JACXYU010000010">
    <property type="protein sequence ID" value="MBD3933631.1"/>
    <property type="molecule type" value="Genomic_DNA"/>
</dbReference>
<feature type="compositionally biased region" description="Pro residues" evidence="1">
    <location>
        <begin position="165"/>
        <end position="179"/>
    </location>
</feature>
<feature type="transmembrane region" description="Helical" evidence="2">
    <location>
        <begin position="262"/>
        <end position="283"/>
    </location>
</feature>
<keyword evidence="2" id="KW-0812">Transmembrane</keyword>
<dbReference type="AlphaFoldDB" id="A0A927IER0"/>
<name>A0A927IER0_9ACTN</name>
<dbReference type="PRINTS" id="PR01217">
    <property type="entry name" value="PRICHEXTENSN"/>
</dbReference>
<feature type="region of interest" description="Disordered" evidence="1">
    <location>
        <begin position="1"/>
        <end position="259"/>
    </location>
</feature>
<evidence type="ECO:0000256" key="1">
    <source>
        <dbReference type="SAM" id="MobiDB-lite"/>
    </source>
</evidence>
<comment type="caution">
    <text evidence="3">The sequence shown here is derived from an EMBL/GenBank/DDBJ whole genome shotgun (WGS) entry which is preliminary data.</text>
</comment>
<protein>
    <recommendedName>
        <fullName evidence="5">Peptidoglycan binding domain-containing protein</fullName>
    </recommendedName>
</protein>
<feature type="compositionally biased region" description="Pro residues" evidence="1">
    <location>
        <begin position="92"/>
        <end position="102"/>
    </location>
</feature>
<sequence length="571" mass="58034">MSRETDSSNPAGNEPGEPKTETTLTTRIRINIPGSRPIPPVVMRKPVSEEEARADEGAPAPDAAGPPTPPSGTAAPEAGAGGRETSSWFAPRKPPAGPPPPDEQQAPDAGPVSPQQTPPGGTDTTRPQAPAPHAPPPGGPAGPTTGATGDMPLLPPEFTVDGPGQQPPGPPSVLAPPPGAQFDTYGEPAPHGAPHVDDVDEAQHDAHRPGVGDTAPGGIPAVSGPGEPAPDPFAEPAAPTPPAPRPAPAASRPPAKKGRSKLTLVGVAVVGVLGIAYGAGLLMNHADVPNGTTVLGVDIGGTAKEEAVASLERRIGDRATEPLTLDVGGTPHELKPSVAGLSFDAETTVAGVSGREYNPIAVIGSLVGGEHPAEPVFTVDEEKLRAALAELGGGAGGAQDGMIRFEGGEPVVVEGRARQAVDPEQAAETVEAAYRERAATGQDTVIELPVGEQTPQVTDAEFERAIEEFGEPAMSGLVTVRAGTAEISFSPERSLPKFLSMRATPDGKLVDHYDLEALEELYGSTFDGVLVTRGDGSSTPVTPEDVAGVLRTALLETDPAQRVGVIELNGG</sequence>
<feature type="compositionally biased region" description="Basic and acidic residues" evidence="1">
    <location>
        <begin position="194"/>
        <end position="210"/>
    </location>
</feature>
<accession>A0A927IER0</accession>
<gene>
    <name evidence="3" type="ORF">IF129_18995</name>
</gene>
<feature type="compositionally biased region" description="Basic and acidic residues" evidence="1">
    <location>
        <begin position="46"/>
        <end position="56"/>
    </location>
</feature>
<feature type="compositionally biased region" description="Low complexity" evidence="1">
    <location>
        <begin position="103"/>
        <end position="128"/>
    </location>
</feature>
<evidence type="ECO:0000256" key="2">
    <source>
        <dbReference type="SAM" id="Phobius"/>
    </source>
</evidence>
<keyword evidence="4" id="KW-1185">Reference proteome</keyword>